<reference evidence="4" key="1">
    <citation type="submission" date="2019-06" db="EMBL/GenBank/DDBJ databases">
        <title>The complete genome of Emcibacter congregatus ZYLT.</title>
        <authorList>
            <person name="Zhao Z."/>
        </authorList>
    </citation>
    <scope>NUCLEOTIDE SEQUENCE [LARGE SCALE GENOMIC DNA]</scope>
    <source>
        <strain evidence="4">MCCC 1A06723</strain>
    </source>
</reference>
<evidence type="ECO:0000313" key="3">
    <source>
        <dbReference type="EMBL" id="TPD59410.1"/>
    </source>
</evidence>
<dbReference type="SUPFAM" id="SSF55729">
    <property type="entry name" value="Acyl-CoA N-acyltransferases (Nat)"/>
    <property type="match status" value="1"/>
</dbReference>
<dbReference type="InterPro" id="IPR036388">
    <property type="entry name" value="WH-like_DNA-bd_sf"/>
</dbReference>
<dbReference type="PANTHER" id="PTHR13947">
    <property type="entry name" value="GNAT FAMILY N-ACETYLTRANSFERASE"/>
    <property type="match status" value="1"/>
</dbReference>
<dbReference type="Proteomes" id="UP000319148">
    <property type="component" value="Unassembled WGS sequence"/>
</dbReference>
<gene>
    <name evidence="3" type="ORF">FIV46_11490</name>
</gene>
<dbReference type="InterPro" id="IPR050769">
    <property type="entry name" value="NAT_camello-type"/>
</dbReference>
<proteinExistence type="predicted"/>
<dbReference type="PROSITE" id="PS51186">
    <property type="entry name" value="GNAT"/>
    <property type="match status" value="1"/>
</dbReference>
<evidence type="ECO:0000313" key="4">
    <source>
        <dbReference type="Proteomes" id="UP000319148"/>
    </source>
</evidence>
<protein>
    <submittedName>
        <fullName evidence="3">GNAT family N-acetyltransferase</fullName>
    </submittedName>
</protein>
<dbReference type="Pfam" id="PF00583">
    <property type="entry name" value="Acetyltransf_1"/>
    <property type="match status" value="1"/>
</dbReference>
<accession>A0A501PG40</accession>
<comment type="caution">
    <text evidence="3">The sequence shown here is derived from an EMBL/GenBank/DDBJ whole genome shotgun (WGS) entry which is preliminary data.</text>
</comment>
<dbReference type="GO" id="GO:0008080">
    <property type="term" value="F:N-acetyltransferase activity"/>
    <property type="evidence" value="ECO:0007669"/>
    <property type="project" value="InterPro"/>
</dbReference>
<dbReference type="PANTHER" id="PTHR13947:SF37">
    <property type="entry name" value="LD18367P"/>
    <property type="match status" value="1"/>
</dbReference>
<dbReference type="InterPro" id="IPR036390">
    <property type="entry name" value="WH_DNA-bd_sf"/>
</dbReference>
<dbReference type="CDD" id="cd04301">
    <property type="entry name" value="NAT_SF"/>
    <property type="match status" value="1"/>
</dbReference>
<dbReference type="Pfam" id="PF12802">
    <property type="entry name" value="MarR_2"/>
    <property type="match status" value="1"/>
</dbReference>
<keyword evidence="4" id="KW-1185">Reference proteome</keyword>
<dbReference type="InterPro" id="IPR000835">
    <property type="entry name" value="HTH_MarR-typ"/>
</dbReference>
<dbReference type="GO" id="GO:0003700">
    <property type="term" value="F:DNA-binding transcription factor activity"/>
    <property type="evidence" value="ECO:0007669"/>
    <property type="project" value="InterPro"/>
</dbReference>
<dbReference type="RefSeq" id="WP_139941073.1">
    <property type="nucleotide sequence ID" value="NZ_JBHSYP010000006.1"/>
</dbReference>
<dbReference type="Gene3D" id="3.40.630.30">
    <property type="match status" value="1"/>
</dbReference>
<name>A0A501PG40_9PROT</name>
<dbReference type="InterPro" id="IPR000182">
    <property type="entry name" value="GNAT_dom"/>
</dbReference>
<evidence type="ECO:0000259" key="2">
    <source>
        <dbReference type="PROSITE" id="PS51186"/>
    </source>
</evidence>
<dbReference type="OrthoDB" id="1431064at2"/>
<evidence type="ECO:0000256" key="1">
    <source>
        <dbReference type="ARBA" id="ARBA00022679"/>
    </source>
</evidence>
<organism evidence="3 4">
    <name type="scientific">Emcibacter nanhaiensis</name>
    <dbReference type="NCBI Taxonomy" id="1505037"/>
    <lineage>
        <taxon>Bacteria</taxon>
        <taxon>Pseudomonadati</taxon>
        <taxon>Pseudomonadota</taxon>
        <taxon>Alphaproteobacteria</taxon>
        <taxon>Emcibacterales</taxon>
        <taxon>Emcibacteraceae</taxon>
        <taxon>Emcibacter</taxon>
    </lineage>
</organism>
<dbReference type="SUPFAM" id="SSF46785">
    <property type="entry name" value="Winged helix' DNA-binding domain"/>
    <property type="match status" value="1"/>
</dbReference>
<dbReference type="EMBL" id="VFIY01000014">
    <property type="protein sequence ID" value="TPD59410.1"/>
    <property type="molecule type" value="Genomic_DNA"/>
</dbReference>
<dbReference type="SMART" id="SM00347">
    <property type="entry name" value="HTH_MARR"/>
    <property type="match status" value="1"/>
</dbReference>
<dbReference type="AlphaFoldDB" id="A0A501PG40"/>
<keyword evidence="1 3" id="KW-0808">Transferase</keyword>
<sequence length="323" mass="36643">MFLDLGLGTRLKRLYERLATDMEKIYAESGIDFRVRYFPVIYPLAQEEEGQTIAELAQLCGLSHSAISQIVKQLHGRKLLDMETGEDARSRVVRLSGEGRKLVEQLEPLWGAAERAIIGVRQECEVDILQALAEVELALDRRSLYQRVMEEAGRKQPAEVEIVPFHVNYADAWFDINRQWLEAYFEMEEEDLKNLRDPEGQVLARGGEIYIALLDGEPVGVVALKHQGDGAFEVSKMGVLEQARGHGIGEKLLAHVIDRFEARGGSHLYLETSTRLTPAISLYEKYGFREAPLREDSPFARADHHMIWQGRDAGRKPEERKAS</sequence>
<feature type="domain" description="N-acetyltransferase" evidence="2">
    <location>
        <begin position="160"/>
        <end position="314"/>
    </location>
</feature>
<dbReference type="Gene3D" id="1.10.10.10">
    <property type="entry name" value="Winged helix-like DNA-binding domain superfamily/Winged helix DNA-binding domain"/>
    <property type="match status" value="1"/>
</dbReference>
<dbReference type="InterPro" id="IPR016181">
    <property type="entry name" value="Acyl_CoA_acyltransferase"/>
</dbReference>